<dbReference type="PANTHER" id="PTHR10412:SF11">
    <property type="entry name" value="MANNOSYL-OLIGOSACCHARIDE GLUCOSIDASE"/>
    <property type="match status" value="1"/>
</dbReference>
<evidence type="ECO:0000259" key="4">
    <source>
        <dbReference type="Pfam" id="PF22422"/>
    </source>
</evidence>
<dbReference type="InterPro" id="IPR008928">
    <property type="entry name" value="6-hairpin_glycosidase_sf"/>
</dbReference>
<dbReference type="PANTHER" id="PTHR10412">
    <property type="entry name" value="MANNOSYL-OLIGOSACCHARIDE GLUCOSIDASE"/>
    <property type="match status" value="1"/>
</dbReference>
<dbReference type="Proteomes" id="UP001149719">
    <property type="component" value="Unassembled WGS sequence"/>
</dbReference>
<organism evidence="5 6">
    <name type="scientific">Marinomonas phaeophyticola</name>
    <dbReference type="NCBI Taxonomy" id="3004091"/>
    <lineage>
        <taxon>Bacteria</taxon>
        <taxon>Pseudomonadati</taxon>
        <taxon>Pseudomonadota</taxon>
        <taxon>Gammaproteobacteria</taxon>
        <taxon>Oceanospirillales</taxon>
        <taxon>Oceanospirillaceae</taxon>
        <taxon>Marinomonas</taxon>
    </lineage>
</organism>
<dbReference type="EMBL" id="JAPUBN010000017">
    <property type="protein sequence ID" value="MCZ2722331.1"/>
    <property type="molecule type" value="Genomic_DNA"/>
</dbReference>
<dbReference type="Gene3D" id="1.50.10.10">
    <property type="match status" value="1"/>
</dbReference>
<feature type="domain" description="Mannosylglycerate hydrolase MGH1-like glycoside hydrolase" evidence="4">
    <location>
        <begin position="2"/>
        <end position="173"/>
    </location>
</feature>
<protein>
    <recommendedName>
        <fullName evidence="4">Mannosylglycerate hydrolase MGH1-like glycoside hydrolase domain-containing protein</fullName>
    </recommendedName>
</protein>
<reference evidence="5" key="1">
    <citation type="submission" date="2022-12" db="EMBL/GenBank/DDBJ databases">
        <title>Marinomonas 15G1-11 sp. nov, isolated from marine algae.</title>
        <authorList>
            <person name="Butt M."/>
            <person name="Choi D.G."/>
            <person name="Kim J.M."/>
            <person name="Lee J.K."/>
            <person name="Baek J.H."/>
            <person name="Jeon C.O."/>
        </authorList>
    </citation>
    <scope>NUCLEOTIDE SEQUENCE</scope>
    <source>
        <strain evidence="5">15G1-11</strain>
    </source>
</reference>
<name>A0ABT4JVB2_9GAMM</name>
<evidence type="ECO:0000256" key="3">
    <source>
        <dbReference type="ARBA" id="ARBA00023295"/>
    </source>
</evidence>
<dbReference type="Pfam" id="PF22422">
    <property type="entry name" value="MGH1-like_GH"/>
    <property type="match status" value="1"/>
</dbReference>
<keyword evidence="2" id="KW-0378">Hydrolase</keyword>
<evidence type="ECO:0000256" key="2">
    <source>
        <dbReference type="ARBA" id="ARBA00022801"/>
    </source>
</evidence>
<sequence>MQRATKDLIYLNTLVSQPMDLGSLDASVINAESAFTGQWDQNLKVFLNRDHALAKNIPVKISGGLMPLYSHSATVEQAKIMADEIVEWIRLGPKGLASTHPLEDRFDAKRYWRGPSWLHINWMIADGLSHYGHDDVAELLRQTSRSIVDQSGYWEYFDPITGEGCGGPHFSWTAAIALHWLL</sequence>
<proteinExistence type="inferred from homology"/>
<dbReference type="InterPro" id="IPR054491">
    <property type="entry name" value="MGH1-like_GH"/>
</dbReference>
<comment type="similarity">
    <text evidence="1">Belongs to the glycosyl hydrolase 63 family.</text>
</comment>
<accession>A0ABT4JVB2</accession>
<dbReference type="InterPro" id="IPR012341">
    <property type="entry name" value="6hp_glycosidase-like_sf"/>
</dbReference>
<evidence type="ECO:0000256" key="1">
    <source>
        <dbReference type="ARBA" id="ARBA00010833"/>
    </source>
</evidence>
<evidence type="ECO:0000313" key="5">
    <source>
        <dbReference type="EMBL" id="MCZ2722331.1"/>
    </source>
</evidence>
<keyword evidence="3" id="KW-0326">Glycosidase</keyword>
<dbReference type="InterPro" id="IPR004888">
    <property type="entry name" value="Glycoside_hydrolase_63"/>
</dbReference>
<keyword evidence="6" id="KW-1185">Reference proteome</keyword>
<gene>
    <name evidence="5" type="ORF">O1D97_12010</name>
</gene>
<comment type="caution">
    <text evidence="5">The sequence shown here is derived from an EMBL/GenBank/DDBJ whole genome shotgun (WGS) entry which is preliminary data.</text>
</comment>
<evidence type="ECO:0000313" key="6">
    <source>
        <dbReference type="Proteomes" id="UP001149719"/>
    </source>
</evidence>
<dbReference type="SUPFAM" id="SSF48208">
    <property type="entry name" value="Six-hairpin glycosidases"/>
    <property type="match status" value="1"/>
</dbReference>